<proteinExistence type="predicted"/>
<dbReference type="RefSeq" id="WP_100280529.1">
    <property type="nucleotide sequence ID" value="NZ_CP024923.1"/>
</dbReference>
<name>A0A2K8MA05_9SPHN</name>
<dbReference type="KEGG" id="sphc:CVN68_00855"/>
<dbReference type="InterPro" id="IPR025235">
    <property type="entry name" value="DUF4178"/>
</dbReference>
<feature type="domain" description="DUF4178" evidence="1">
    <location>
        <begin position="57"/>
        <end position="201"/>
    </location>
</feature>
<keyword evidence="3" id="KW-1185">Reference proteome</keyword>
<dbReference type="OrthoDB" id="228033at2"/>
<evidence type="ECO:0000313" key="2">
    <source>
        <dbReference type="EMBL" id="ATY30715.1"/>
    </source>
</evidence>
<evidence type="ECO:0000259" key="1">
    <source>
        <dbReference type="Pfam" id="PF13785"/>
    </source>
</evidence>
<gene>
    <name evidence="2" type="ORF">CVN68_00855</name>
</gene>
<dbReference type="AlphaFoldDB" id="A0A2K8MA05"/>
<protein>
    <submittedName>
        <fullName evidence="2">DUF4178 domain-containing protein</fullName>
    </submittedName>
</protein>
<dbReference type="EMBL" id="CP024923">
    <property type="protein sequence ID" value="ATY30715.1"/>
    <property type="molecule type" value="Genomic_DNA"/>
</dbReference>
<sequence>MSLHLPCPNCGADVVFRSPALPNRVCDYCRSMLVRSDAGVARVGEVAALPFDVSPVQIGMHGRVEDKGFEVIGRVRWAWTDGAWNEWLLLFEDGTNAWLGEAMGQFMLLWERPFAQVRTRTLREIADGNEAIPGAEVQLDNEKLVIADAREVICVAAEGELPFTAGTGWKLYSVDLRGRHGECATLQRDDQEVTFYQGRYVTLPELAPRGLRAIEGWALPSYAA</sequence>
<dbReference type="Pfam" id="PF13785">
    <property type="entry name" value="DUF4178"/>
    <property type="match status" value="1"/>
</dbReference>
<evidence type="ECO:0000313" key="3">
    <source>
        <dbReference type="Proteomes" id="UP000229081"/>
    </source>
</evidence>
<accession>A0A2K8MA05</accession>
<dbReference type="Proteomes" id="UP000229081">
    <property type="component" value="Chromosome"/>
</dbReference>
<reference evidence="2 3" key="1">
    <citation type="submission" date="2017-11" db="EMBL/GenBank/DDBJ databases">
        <title>Complete genome sequence of Sphingomonas sp. Strain Cra20, a psychrotolerant potential plant growth promoting rhizobacteria.</title>
        <authorList>
            <person name="Luo Y."/>
        </authorList>
    </citation>
    <scope>NUCLEOTIDE SEQUENCE [LARGE SCALE GENOMIC DNA]</scope>
    <source>
        <strain evidence="2 3">Cra20</strain>
    </source>
</reference>
<organism evidence="2 3">
    <name type="scientific">Sphingomonas psychrotolerans</name>
    <dbReference type="NCBI Taxonomy" id="1327635"/>
    <lineage>
        <taxon>Bacteria</taxon>
        <taxon>Pseudomonadati</taxon>
        <taxon>Pseudomonadota</taxon>
        <taxon>Alphaproteobacteria</taxon>
        <taxon>Sphingomonadales</taxon>
        <taxon>Sphingomonadaceae</taxon>
        <taxon>Sphingomonas</taxon>
    </lineage>
</organism>